<evidence type="ECO:0000313" key="1">
    <source>
        <dbReference type="EMBL" id="KAK3689420.1"/>
    </source>
</evidence>
<dbReference type="AlphaFoldDB" id="A0AAE0XB23"/>
<protein>
    <submittedName>
        <fullName evidence="1">Uncharacterized protein</fullName>
    </submittedName>
</protein>
<proteinExistence type="predicted"/>
<gene>
    <name evidence="1" type="ORF">B0T22DRAFT_461483</name>
</gene>
<comment type="caution">
    <text evidence="1">The sequence shown here is derived from an EMBL/GenBank/DDBJ whole genome shotgun (WGS) entry which is preliminary data.</text>
</comment>
<sequence>MQLGLQHRMARHHKRGTAWFIQFTLLPCGNTSGKSSFILFPWASLHPSNSTHPISHRLIRAAPTATFAVEPHFSRPRKVHPELLCLLDSSSHLIVRLRFPLAVMMAQYTIYLVPIQRRCSHGHDFTQRKSGAPLHLAIRRASGLGLKATLNQLHNSAAILRSNTGASS</sequence>
<reference evidence="1" key="1">
    <citation type="journal article" date="2023" name="Mol. Phylogenet. Evol.">
        <title>Genome-scale phylogeny and comparative genomics of the fungal order Sordariales.</title>
        <authorList>
            <person name="Hensen N."/>
            <person name="Bonometti L."/>
            <person name="Westerberg I."/>
            <person name="Brannstrom I.O."/>
            <person name="Guillou S."/>
            <person name="Cros-Aarteil S."/>
            <person name="Calhoun S."/>
            <person name="Haridas S."/>
            <person name="Kuo A."/>
            <person name="Mondo S."/>
            <person name="Pangilinan J."/>
            <person name="Riley R."/>
            <person name="LaButti K."/>
            <person name="Andreopoulos B."/>
            <person name="Lipzen A."/>
            <person name="Chen C."/>
            <person name="Yan M."/>
            <person name="Daum C."/>
            <person name="Ng V."/>
            <person name="Clum A."/>
            <person name="Steindorff A."/>
            <person name="Ohm R.A."/>
            <person name="Martin F."/>
            <person name="Silar P."/>
            <person name="Natvig D.O."/>
            <person name="Lalanne C."/>
            <person name="Gautier V."/>
            <person name="Ament-Velasquez S.L."/>
            <person name="Kruys A."/>
            <person name="Hutchinson M.I."/>
            <person name="Powell A.J."/>
            <person name="Barry K."/>
            <person name="Miller A.N."/>
            <person name="Grigoriev I.V."/>
            <person name="Debuchy R."/>
            <person name="Gladieux P."/>
            <person name="Hiltunen Thoren M."/>
            <person name="Johannesson H."/>
        </authorList>
    </citation>
    <scope>NUCLEOTIDE SEQUENCE</scope>
    <source>
        <strain evidence="1">CBS 314.62</strain>
    </source>
</reference>
<dbReference type="EMBL" id="JAULSO010000002">
    <property type="protein sequence ID" value="KAK3689420.1"/>
    <property type="molecule type" value="Genomic_DNA"/>
</dbReference>
<keyword evidence="2" id="KW-1185">Reference proteome</keyword>
<dbReference type="Proteomes" id="UP001270362">
    <property type="component" value="Unassembled WGS sequence"/>
</dbReference>
<accession>A0AAE0XB23</accession>
<name>A0AAE0XB23_9PEZI</name>
<evidence type="ECO:0000313" key="2">
    <source>
        <dbReference type="Proteomes" id="UP001270362"/>
    </source>
</evidence>
<reference evidence="1" key="2">
    <citation type="submission" date="2023-06" db="EMBL/GenBank/DDBJ databases">
        <authorList>
            <consortium name="Lawrence Berkeley National Laboratory"/>
            <person name="Haridas S."/>
            <person name="Hensen N."/>
            <person name="Bonometti L."/>
            <person name="Westerberg I."/>
            <person name="Brannstrom I.O."/>
            <person name="Guillou S."/>
            <person name="Cros-Aarteil S."/>
            <person name="Calhoun S."/>
            <person name="Kuo A."/>
            <person name="Mondo S."/>
            <person name="Pangilinan J."/>
            <person name="Riley R."/>
            <person name="Labutti K."/>
            <person name="Andreopoulos B."/>
            <person name="Lipzen A."/>
            <person name="Chen C."/>
            <person name="Yanf M."/>
            <person name="Daum C."/>
            <person name="Ng V."/>
            <person name="Clum A."/>
            <person name="Steindorff A."/>
            <person name="Ohm R."/>
            <person name="Martin F."/>
            <person name="Silar P."/>
            <person name="Natvig D."/>
            <person name="Lalanne C."/>
            <person name="Gautier V."/>
            <person name="Ament-Velasquez S.L."/>
            <person name="Kruys A."/>
            <person name="Hutchinson M.I."/>
            <person name="Powell A.J."/>
            <person name="Barry K."/>
            <person name="Miller A.N."/>
            <person name="Grigoriev I.V."/>
            <person name="Debuchy R."/>
            <person name="Gladieux P."/>
            <person name="Thoren M.H."/>
            <person name="Johannesson H."/>
        </authorList>
    </citation>
    <scope>NUCLEOTIDE SEQUENCE</scope>
    <source>
        <strain evidence="1">CBS 314.62</strain>
    </source>
</reference>
<organism evidence="1 2">
    <name type="scientific">Podospora appendiculata</name>
    <dbReference type="NCBI Taxonomy" id="314037"/>
    <lineage>
        <taxon>Eukaryota</taxon>
        <taxon>Fungi</taxon>
        <taxon>Dikarya</taxon>
        <taxon>Ascomycota</taxon>
        <taxon>Pezizomycotina</taxon>
        <taxon>Sordariomycetes</taxon>
        <taxon>Sordariomycetidae</taxon>
        <taxon>Sordariales</taxon>
        <taxon>Podosporaceae</taxon>
        <taxon>Podospora</taxon>
    </lineage>
</organism>